<evidence type="ECO:0000259" key="1">
    <source>
        <dbReference type="Pfam" id="PF04149"/>
    </source>
</evidence>
<protein>
    <recommendedName>
        <fullName evidence="1">DUF397 domain-containing protein</fullName>
    </recommendedName>
</protein>
<dbReference type="Pfam" id="PF04149">
    <property type="entry name" value="DUF397"/>
    <property type="match status" value="1"/>
</dbReference>
<dbReference type="InterPro" id="IPR007278">
    <property type="entry name" value="DUF397"/>
</dbReference>
<sequence>MVRHNLPAHRWRSSSYSADNGGQCVEVQFTEEGFLAVGDSKDRARGALVSGPVPWGNFIRAVKNARLGP</sequence>
<proteinExistence type="predicted"/>
<reference evidence="3" key="1">
    <citation type="submission" date="2016-10" db="EMBL/GenBank/DDBJ databases">
        <authorList>
            <person name="Varghese N."/>
            <person name="Submissions S."/>
        </authorList>
    </citation>
    <scope>NUCLEOTIDE SEQUENCE [LARGE SCALE GENOMIC DNA]</scope>
    <source>
        <strain evidence="3">CGMCC 4.7047</strain>
    </source>
</reference>
<evidence type="ECO:0000313" key="3">
    <source>
        <dbReference type="Proteomes" id="UP000198873"/>
    </source>
</evidence>
<dbReference type="RefSeq" id="WP_078575892.1">
    <property type="nucleotide sequence ID" value="NZ_CP054938.1"/>
</dbReference>
<gene>
    <name evidence="2" type="ORF">SAMN05444716_106141</name>
</gene>
<accession>A0A1I6USC6</accession>
<dbReference type="Proteomes" id="UP000198873">
    <property type="component" value="Unassembled WGS sequence"/>
</dbReference>
<dbReference type="EMBL" id="FPAB01000006">
    <property type="protein sequence ID" value="SFT04365.1"/>
    <property type="molecule type" value="Genomic_DNA"/>
</dbReference>
<organism evidence="2 3">
    <name type="scientific">Streptomyces harbinensis</name>
    <dbReference type="NCBI Taxonomy" id="1176198"/>
    <lineage>
        <taxon>Bacteria</taxon>
        <taxon>Bacillati</taxon>
        <taxon>Actinomycetota</taxon>
        <taxon>Actinomycetes</taxon>
        <taxon>Kitasatosporales</taxon>
        <taxon>Streptomycetaceae</taxon>
        <taxon>Streptomyces</taxon>
    </lineage>
</organism>
<dbReference type="AlphaFoldDB" id="A0A1I6USC6"/>
<name>A0A1I6USC6_9ACTN</name>
<evidence type="ECO:0000313" key="2">
    <source>
        <dbReference type="EMBL" id="SFT04365.1"/>
    </source>
</evidence>
<feature type="domain" description="DUF397" evidence="1">
    <location>
        <begin position="10"/>
        <end position="63"/>
    </location>
</feature>
<keyword evidence="3" id="KW-1185">Reference proteome</keyword>